<dbReference type="EMBL" id="NEVS01000004">
    <property type="protein sequence ID" value="OZI61992.1"/>
    <property type="molecule type" value="Genomic_DNA"/>
</dbReference>
<protein>
    <recommendedName>
        <fullName evidence="3">VWA domain-containing protein</fullName>
    </recommendedName>
</protein>
<dbReference type="RefSeq" id="WP_094843378.1">
    <property type="nucleotide sequence ID" value="NZ_NEVS01000004.1"/>
</dbReference>
<name>A0A261UKU5_9BORD</name>
<evidence type="ECO:0000313" key="2">
    <source>
        <dbReference type="Proteomes" id="UP000215767"/>
    </source>
</evidence>
<proteinExistence type="predicted"/>
<dbReference type="OrthoDB" id="9764216at2"/>
<accession>A0A261UKU5</accession>
<dbReference type="PANTHER" id="PTHR39338:SF7">
    <property type="entry name" value="BLL6692 PROTEIN"/>
    <property type="match status" value="1"/>
</dbReference>
<keyword evidence="2" id="KW-1185">Reference proteome</keyword>
<dbReference type="PANTHER" id="PTHR39338">
    <property type="entry name" value="BLL5662 PROTEIN-RELATED"/>
    <property type="match status" value="1"/>
</dbReference>
<dbReference type="AlphaFoldDB" id="A0A261UKU5"/>
<reference evidence="2" key="1">
    <citation type="submission" date="2017-05" db="EMBL/GenBank/DDBJ databases">
        <title>Complete and WGS of Bordetella genogroups.</title>
        <authorList>
            <person name="Spilker T."/>
            <person name="Lipuma J."/>
        </authorList>
    </citation>
    <scope>NUCLEOTIDE SEQUENCE [LARGE SCALE GENOMIC DNA]</scope>
    <source>
        <strain evidence="2">AU8856</strain>
    </source>
</reference>
<sequence length="390" mass="45165">MLIDFFYHLRAHRLPVSVQEYLTLLEALRQPLMPPTLDEFYHLSRMALVKDETLFDRYDQAFAAYYRGVAATLPPDKQIPLDWLIKQFERTLTPEEKAAIQTHGWDKLMQLFKERLQEQTERHAGGSKWIGTGGTSPFGNGGYHPEGMRVGGDSAGNRSAVKVWDMRQFRDYDDTLELGTRNFKVALRRLRRFARQGADLELDLDDTIASTARNAGHLDLRLVPERRNAVKVLMLLDVGGSMDDHIARVEELFSAARSEFRHLDVYYFHNCPYERLWQSNRRRQSDGFDTWDILRKYNADWRLIIVGDATMSPYEILQPGGSVEHMNKEAGAVWMQRLLDAWPKAAWLNPEPTASWPYRQSIAILREIMHDRMYPVTVAGLEQAMHLLSK</sequence>
<evidence type="ECO:0008006" key="3">
    <source>
        <dbReference type="Google" id="ProtNLM"/>
    </source>
</evidence>
<gene>
    <name evidence="1" type="ORF">CAL28_22435</name>
</gene>
<evidence type="ECO:0000313" key="1">
    <source>
        <dbReference type="EMBL" id="OZI61992.1"/>
    </source>
</evidence>
<organism evidence="1 2">
    <name type="scientific">Bordetella genomosp. 11</name>
    <dbReference type="NCBI Taxonomy" id="1416808"/>
    <lineage>
        <taxon>Bacteria</taxon>
        <taxon>Pseudomonadati</taxon>
        <taxon>Pseudomonadota</taxon>
        <taxon>Betaproteobacteria</taxon>
        <taxon>Burkholderiales</taxon>
        <taxon>Alcaligenaceae</taxon>
        <taxon>Bordetella</taxon>
    </lineage>
</organism>
<comment type="caution">
    <text evidence="1">The sequence shown here is derived from an EMBL/GenBank/DDBJ whole genome shotgun (WGS) entry which is preliminary data.</text>
</comment>
<dbReference type="Proteomes" id="UP000215767">
    <property type="component" value="Unassembled WGS sequence"/>
</dbReference>